<sequence length="599" mass="66515">MARSELISGLAQERQLVNRHAENTDADGPSVPLPSSRRNRSISSLFAPEEDSYMEFSPAMRDAIRRQRHQPHGLQVVDSPSDTESIRPAIERPLPTLRPLSRPIRPVSYNSRETRHPPSSGHSSRSMESDEVPFSTQAAAIFASRSTSPSSDHLAHHSAGGRQVPIPAPPPDSHTSRSPSPFPWASLRSLTPPPIPSSDMVRRRASMRSAMNAPTLFASSPPPPSDRQDSQRRAITAASSTNTRDQPQSARSINVNAYHDGPFRASIERLVEIDRLRNRIRDLESIDSYDDAMDPTLSRPPSLPPLTFDHEPLNTFPRRPSSVSRPVAPRVSFRSFTWSQLTLLSPIIFSQITVAEAASSSRARPEQRSRIPEGLATPVIHSRDDIIDREPRSFRRYRPVRQPRPVSPMLADTGTPTEGARDRRHLHTLLGRFPPAARAPDESPTSAASSAGGFAQAFAPIRGEGIGERHRQLVESQQAARRGAPAQWGAVQDDTRLASARRERERARERDMMRDSSMFPYEFFDIAPDGLAEPPLGAPARRASSVSRYHRLVRDREGGPGPDAFQRLQRLRAGLQGTRNVGDFVVCRISALPLRWYAD</sequence>
<reference evidence="1" key="1">
    <citation type="submission" date="2021-03" db="EMBL/GenBank/DDBJ databases">
        <authorList>
            <consortium name="DOE Joint Genome Institute"/>
            <person name="Ahrendt S."/>
            <person name="Looney B.P."/>
            <person name="Miyauchi S."/>
            <person name="Morin E."/>
            <person name="Drula E."/>
            <person name="Courty P.E."/>
            <person name="Chicoki N."/>
            <person name="Fauchery L."/>
            <person name="Kohler A."/>
            <person name="Kuo A."/>
            <person name="Labutti K."/>
            <person name="Pangilinan J."/>
            <person name="Lipzen A."/>
            <person name="Riley R."/>
            <person name="Andreopoulos W."/>
            <person name="He G."/>
            <person name="Johnson J."/>
            <person name="Barry K.W."/>
            <person name="Grigoriev I.V."/>
            <person name="Nagy L."/>
            <person name="Hibbett D."/>
            <person name="Henrissat B."/>
            <person name="Matheny P.B."/>
            <person name="Labbe J."/>
            <person name="Martin F."/>
        </authorList>
    </citation>
    <scope>NUCLEOTIDE SEQUENCE</scope>
    <source>
        <strain evidence="1">HHB10654</strain>
    </source>
</reference>
<protein>
    <submittedName>
        <fullName evidence="1">Uncharacterized protein</fullName>
    </submittedName>
</protein>
<gene>
    <name evidence="1" type="ORF">BV25DRAFT_1629300</name>
</gene>
<organism evidence="1 2">
    <name type="scientific">Artomyces pyxidatus</name>
    <dbReference type="NCBI Taxonomy" id="48021"/>
    <lineage>
        <taxon>Eukaryota</taxon>
        <taxon>Fungi</taxon>
        <taxon>Dikarya</taxon>
        <taxon>Basidiomycota</taxon>
        <taxon>Agaricomycotina</taxon>
        <taxon>Agaricomycetes</taxon>
        <taxon>Russulales</taxon>
        <taxon>Auriscalpiaceae</taxon>
        <taxon>Artomyces</taxon>
    </lineage>
</organism>
<evidence type="ECO:0000313" key="2">
    <source>
        <dbReference type="Proteomes" id="UP000814140"/>
    </source>
</evidence>
<accession>A0ACB8SKE3</accession>
<comment type="caution">
    <text evidence="1">The sequence shown here is derived from an EMBL/GenBank/DDBJ whole genome shotgun (WGS) entry which is preliminary data.</text>
</comment>
<keyword evidence="2" id="KW-1185">Reference proteome</keyword>
<dbReference type="EMBL" id="MU277266">
    <property type="protein sequence ID" value="KAI0056351.1"/>
    <property type="molecule type" value="Genomic_DNA"/>
</dbReference>
<dbReference type="Proteomes" id="UP000814140">
    <property type="component" value="Unassembled WGS sequence"/>
</dbReference>
<evidence type="ECO:0000313" key="1">
    <source>
        <dbReference type="EMBL" id="KAI0056351.1"/>
    </source>
</evidence>
<proteinExistence type="predicted"/>
<name>A0ACB8SKE3_9AGAM</name>
<reference evidence="1" key="2">
    <citation type="journal article" date="2022" name="New Phytol.">
        <title>Evolutionary transition to the ectomycorrhizal habit in the genomes of a hyperdiverse lineage of mushroom-forming fungi.</title>
        <authorList>
            <person name="Looney B."/>
            <person name="Miyauchi S."/>
            <person name="Morin E."/>
            <person name="Drula E."/>
            <person name="Courty P.E."/>
            <person name="Kohler A."/>
            <person name="Kuo A."/>
            <person name="LaButti K."/>
            <person name="Pangilinan J."/>
            <person name="Lipzen A."/>
            <person name="Riley R."/>
            <person name="Andreopoulos W."/>
            <person name="He G."/>
            <person name="Johnson J."/>
            <person name="Nolan M."/>
            <person name="Tritt A."/>
            <person name="Barry K.W."/>
            <person name="Grigoriev I.V."/>
            <person name="Nagy L.G."/>
            <person name="Hibbett D."/>
            <person name="Henrissat B."/>
            <person name="Matheny P.B."/>
            <person name="Labbe J."/>
            <person name="Martin F.M."/>
        </authorList>
    </citation>
    <scope>NUCLEOTIDE SEQUENCE</scope>
    <source>
        <strain evidence="1">HHB10654</strain>
    </source>
</reference>